<dbReference type="Proteomes" id="UP001470230">
    <property type="component" value="Unassembled WGS sequence"/>
</dbReference>
<dbReference type="PANTHER" id="PTHR24159">
    <property type="match status" value="1"/>
</dbReference>
<dbReference type="PANTHER" id="PTHR24159:SF5">
    <property type="entry name" value="ANK_REP_REGION DOMAIN-CONTAINING PROTEIN"/>
    <property type="match status" value="1"/>
</dbReference>
<protein>
    <recommendedName>
        <fullName evidence="3">DUF3447 domain-containing protein</fullName>
    </recommendedName>
</protein>
<evidence type="ECO:0000313" key="2">
    <source>
        <dbReference type="Proteomes" id="UP001470230"/>
    </source>
</evidence>
<dbReference type="SUPFAM" id="SSF48403">
    <property type="entry name" value="Ankyrin repeat"/>
    <property type="match status" value="1"/>
</dbReference>
<organism evidence="1 2">
    <name type="scientific">Tritrichomonas musculus</name>
    <dbReference type="NCBI Taxonomy" id="1915356"/>
    <lineage>
        <taxon>Eukaryota</taxon>
        <taxon>Metamonada</taxon>
        <taxon>Parabasalia</taxon>
        <taxon>Tritrichomonadida</taxon>
        <taxon>Tritrichomonadidae</taxon>
        <taxon>Tritrichomonas</taxon>
    </lineage>
</organism>
<dbReference type="InterPro" id="IPR036770">
    <property type="entry name" value="Ankyrin_rpt-contain_sf"/>
</dbReference>
<evidence type="ECO:0008006" key="3">
    <source>
        <dbReference type="Google" id="ProtNLM"/>
    </source>
</evidence>
<reference evidence="1 2" key="1">
    <citation type="submission" date="2024-04" db="EMBL/GenBank/DDBJ databases">
        <title>Tritrichomonas musculus Genome.</title>
        <authorList>
            <person name="Alves-Ferreira E."/>
            <person name="Grigg M."/>
            <person name="Lorenzi H."/>
            <person name="Galac M."/>
        </authorList>
    </citation>
    <scope>NUCLEOTIDE SEQUENCE [LARGE SCALE GENOMIC DNA]</scope>
    <source>
        <strain evidence="1 2">EAF2021</strain>
    </source>
</reference>
<comment type="caution">
    <text evidence="1">The sequence shown here is derived from an EMBL/GenBank/DDBJ whole genome shotgun (WGS) entry which is preliminary data.</text>
</comment>
<dbReference type="EMBL" id="JAPFFF010000027">
    <property type="protein sequence ID" value="KAK8848312.1"/>
    <property type="molecule type" value="Genomic_DNA"/>
</dbReference>
<name>A0ABR2HKS1_9EUKA</name>
<proteinExistence type="predicted"/>
<gene>
    <name evidence="1" type="ORF">M9Y10_019373</name>
</gene>
<sequence length="386" mass="46762">MQLKIYVQEYMEKTKHIQKAFLNYLEDESNENETNFDDLIRYLKVSKIQENKLELQGILHLISEVSNYHQRTRIFINKIEKILQLFESEIKENFSNLQIFNIFKSNKRILLFLFESQIIIPNKAIFNVITNGKYKIRNYPEYFFTEYEKFFDEDLKNQIKAKNPDISNIEIYEQKRKKGENDDHLCQIIRNDSLDEFISYFKDKKLTTYVKVSHSIFETNPLLLKNRSLLIIEYCAFFGSIKIFKYLLFNKFDLPSKLWLFAIHSQNAELIHLIEENRILPNKESYIESIKCHHLDITNYIENKLNKYDLMLQYSQILPTFNIAAFCNHNYSINSDNEKHFFYNFCKYDYLVIVESFLKNTNFNVNCKMIYDRYFFNEVFNHFCFM</sequence>
<keyword evidence="2" id="KW-1185">Reference proteome</keyword>
<evidence type="ECO:0000313" key="1">
    <source>
        <dbReference type="EMBL" id="KAK8848312.1"/>
    </source>
</evidence>
<accession>A0ABR2HKS1</accession>